<evidence type="ECO:0000256" key="10">
    <source>
        <dbReference type="RuleBase" id="RU004192"/>
    </source>
</evidence>
<keyword evidence="8 9" id="KW-0143">Chaperone</keyword>
<feature type="compositionally biased region" description="Low complexity" evidence="11">
    <location>
        <begin position="510"/>
        <end position="521"/>
    </location>
</feature>
<keyword evidence="7 9" id="KW-0067">ATP-binding</keyword>
<feature type="region of interest" description="Disordered" evidence="11">
    <location>
        <begin position="1"/>
        <end position="29"/>
    </location>
</feature>
<comment type="similarity">
    <text evidence="2 9">Belongs to the TCP-1 chaperonin family.</text>
</comment>
<dbReference type="SUPFAM" id="SSF48592">
    <property type="entry name" value="GroEL equatorial domain-like"/>
    <property type="match status" value="1"/>
</dbReference>
<dbReference type="GO" id="GO:0051082">
    <property type="term" value="F:unfolded protein binding"/>
    <property type="evidence" value="ECO:0007669"/>
    <property type="project" value="InterPro"/>
</dbReference>
<feature type="region of interest" description="Disordered" evidence="11">
    <location>
        <begin position="465"/>
        <end position="526"/>
    </location>
</feature>
<evidence type="ECO:0000256" key="3">
    <source>
        <dbReference type="ARBA" id="ARBA00011531"/>
    </source>
</evidence>
<dbReference type="PRINTS" id="PR00304">
    <property type="entry name" value="TCOMPLEXTCP1"/>
</dbReference>
<dbReference type="InterPro" id="IPR012717">
    <property type="entry name" value="Chap_CCT_delta"/>
</dbReference>
<dbReference type="GO" id="GO:0005832">
    <property type="term" value="C:chaperonin-containing T-complex"/>
    <property type="evidence" value="ECO:0007669"/>
    <property type="project" value="UniProtKB-ARBA"/>
</dbReference>
<dbReference type="Gene3D" id="1.10.560.10">
    <property type="entry name" value="GroEL-like equatorial domain"/>
    <property type="match status" value="1"/>
</dbReference>
<dbReference type="FunFam" id="3.50.7.10:FF:000010">
    <property type="entry name" value="T-complex protein 1 subunit delta"/>
    <property type="match status" value="1"/>
</dbReference>
<dbReference type="SUPFAM" id="SSF52029">
    <property type="entry name" value="GroEL apical domain-like"/>
    <property type="match status" value="1"/>
</dbReference>
<dbReference type="Pfam" id="PF00118">
    <property type="entry name" value="Cpn60_TCP1"/>
    <property type="match status" value="1"/>
</dbReference>
<dbReference type="NCBIfam" id="NF041082">
    <property type="entry name" value="thermosome_alpha"/>
    <property type="match status" value="1"/>
</dbReference>
<evidence type="ECO:0000256" key="6">
    <source>
        <dbReference type="ARBA" id="ARBA00022741"/>
    </source>
</evidence>
<dbReference type="InterPro" id="IPR017998">
    <property type="entry name" value="Chaperone_TCP-1"/>
</dbReference>
<dbReference type="InterPro" id="IPR054827">
    <property type="entry name" value="thermosome_alpha"/>
</dbReference>
<dbReference type="Gene3D" id="3.30.260.10">
    <property type="entry name" value="TCP-1-like chaperonin intermediate domain"/>
    <property type="match status" value="1"/>
</dbReference>
<accession>A0A3M7EQX9</accession>
<dbReference type="SUPFAM" id="SSF54849">
    <property type="entry name" value="GroEL-intermediate domain like"/>
    <property type="match status" value="1"/>
</dbReference>
<keyword evidence="6 9" id="KW-0547">Nucleotide-binding</keyword>
<evidence type="ECO:0000256" key="1">
    <source>
        <dbReference type="ARBA" id="ARBA00004496"/>
    </source>
</evidence>
<evidence type="ECO:0000256" key="7">
    <source>
        <dbReference type="ARBA" id="ARBA00022840"/>
    </source>
</evidence>
<evidence type="ECO:0000256" key="2">
    <source>
        <dbReference type="ARBA" id="ARBA00008020"/>
    </source>
</evidence>
<dbReference type="Gene3D" id="3.50.7.10">
    <property type="entry name" value="GroEL"/>
    <property type="match status" value="1"/>
</dbReference>
<organism evidence="12 13">
    <name type="scientific">Hortaea werneckii</name>
    <name type="common">Black yeast</name>
    <name type="synonym">Cladosporium werneckii</name>
    <dbReference type="NCBI Taxonomy" id="91943"/>
    <lineage>
        <taxon>Eukaryota</taxon>
        <taxon>Fungi</taxon>
        <taxon>Dikarya</taxon>
        <taxon>Ascomycota</taxon>
        <taxon>Pezizomycotina</taxon>
        <taxon>Dothideomycetes</taxon>
        <taxon>Dothideomycetidae</taxon>
        <taxon>Mycosphaerellales</taxon>
        <taxon>Teratosphaeriaceae</taxon>
        <taxon>Hortaea</taxon>
    </lineage>
</organism>
<dbReference type="PANTHER" id="PTHR11353">
    <property type="entry name" value="CHAPERONIN"/>
    <property type="match status" value="1"/>
</dbReference>
<dbReference type="EMBL" id="QWIP01000006">
    <property type="protein sequence ID" value="RMY78872.1"/>
    <property type="molecule type" value="Genomic_DNA"/>
</dbReference>
<dbReference type="InterPro" id="IPR027413">
    <property type="entry name" value="GROEL-like_equatorial_sf"/>
</dbReference>
<evidence type="ECO:0000256" key="5">
    <source>
        <dbReference type="ARBA" id="ARBA00022490"/>
    </source>
</evidence>
<protein>
    <recommendedName>
        <fullName evidence="4 10">T-complex protein 1 subunit delta</fullName>
    </recommendedName>
</protein>
<evidence type="ECO:0000256" key="11">
    <source>
        <dbReference type="SAM" id="MobiDB-lite"/>
    </source>
</evidence>
<dbReference type="InterPro" id="IPR002423">
    <property type="entry name" value="Cpn60/GroEL/TCP-1"/>
</dbReference>
<evidence type="ECO:0000256" key="4">
    <source>
        <dbReference type="ARBA" id="ARBA00016107"/>
    </source>
</evidence>
<evidence type="ECO:0000256" key="9">
    <source>
        <dbReference type="RuleBase" id="RU004187"/>
    </source>
</evidence>
<dbReference type="NCBIfam" id="TIGR02342">
    <property type="entry name" value="chap_CCT_delta"/>
    <property type="match status" value="1"/>
</dbReference>
<comment type="caution">
    <text evidence="12">The sequence shown here is derived from an EMBL/GenBank/DDBJ whole genome shotgun (WGS) entry which is preliminary data.</text>
</comment>
<dbReference type="InterPro" id="IPR053374">
    <property type="entry name" value="TCP-1_chaperonin"/>
</dbReference>
<dbReference type="OrthoDB" id="10248520at2759"/>
<reference evidence="12 13" key="1">
    <citation type="journal article" date="2018" name="BMC Genomics">
        <title>Genomic evidence for intraspecific hybridization in a clonal and extremely halotolerant yeast.</title>
        <authorList>
            <person name="Gostincar C."/>
            <person name="Stajich J.E."/>
            <person name="Zupancic J."/>
            <person name="Zalar P."/>
            <person name="Gunde-Cimerman N."/>
        </authorList>
    </citation>
    <scope>NUCLEOTIDE SEQUENCE [LARGE SCALE GENOMIC DNA]</scope>
    <source>
        <strain evidence="12 13">EXF-2682</strain>
    </source>
</reference>
<feature type="compositionally biased region" description="Basic and acidic residues" evidence="11">
    <location>
        <begin position="1"/>
        <end position="10"/>
    </location>
</feature>
<dbReference type="GO" id="GO:0005524">
    <property type="term" value="F:ATP binding"/>
    <property type="evidence" value="ECO:0007669"/>
    <property type="project" value="UniProtKB-KW"/>
</dbReference>
<name>A0A3M7EQX9_HORWE</name>
<dbReference type="NCBIfam" id="NF041083">
    <property type="entry name" value="thermosome_beta"/>
    <property type="match status" value="1"/>
</dbReference>
<gene>
    <name evidence="12" type="ORF">D0863_00377</name>
</gene>
<evidence type="ECO:0000313" key="13">
    <source>
        <dbReference type="Proteomes" id="UP000269276"/>
    </source>
</evidence>
<dbReference type="Proteomes" id="UP000269276">
    <property type="component" value="Unassembled WGS sequence"/>
</dbReference>
<evidence type="ECO:0000256" key="8">
    <source>
        <dbReference type="ARBA" id="ARBA00023186"/>
    </source>
</evidence>
<evidence type="ECO:0000313" key="12">
    <source>
        <dbReference type="EMBL" id="RMY78872.1"/>
    </source>
</evidence>
<dbReference type="InterPro" id="IPR027409">
    <property type="entry name" value="GroEL-like_apical_dom_sf"/>
</dbReference>
<dbReference type="InterPro" id="IPR002194">
    <property type="entry name" value="Chaperonin_TCP-1_CS"/>
</dbReference>
<dbReference type="GO" id="GO:0016887">
    <property type="term" value="F:ATP hydrolysis activity"/>
    <property type="evidence" value="ECO:0007669"/>
    <property type="project" value="InterPro"/>
</dbReference>
<sequence>MTPDGEHPRLGGDSTEFRTGGVGAQTRDQLPSDIALDGHALGVDTEDVGPAFGVREGEFDLTVDTARTHQGRVEGGRAVGGEHDFDVAAAVEAVELRDEFQHGALDFVVAAGAVVEAGAAYGVDLVEEDDAGFLRPGHFEELAHHACALADVLLDEFGADDSDEGCVGSVGDGSRAERLAGSWGSLLNLLFAPTDIAVCYVRLVFHRHHGHARVNLGRQRQHDLVFVPVHAYPHPLLDIRRTHSLAQVHDELGNLFDVDDVLALLAVLLIGYYLGAAGDLERLLFAHALAIGGNIPKMWWRQTCVGLFDADLFVDGGLLLVDHLLEVLEGVGIWGGVVGLEDLNVSASRREVSLGAVCSQITNVSPMTYSSDSGAIFFSSFSSSSNFFWYFSQFWPVAEGMLAVDVAQWLLVKRVLAAGRYRDVGSGSMANGNVGIADMTTVSSDADTDAAAAAGWSVRHIPRDRERNLRAAAPKARVPDSGGVKGDDSTERETTRWKPVDPIQPEGKMAQGAPANAGNNAFKDKEKPQAVRTANITAARAVADAIRTSLGPRGMDKMIQTGKGETIITNDGNTMLRDMAVMHPSAKMLVDLANAQDIEAGDGTTSVVVIAGALLGAAERLLSKGLHPTTISESFQRASAHAVQTLESISTPINLAERQTLLKAASTSLSSKIVSQEPKLAPMAVDAVLKTINPQNAENVDLRNVRILKKPGGVIDDSELIDGLVLNQQAVKSAGGPTRIEKARIGLIQFQLSPPKPDMENQIIVNDYRQMDKILKEERTYLLNMAKKIKKAKCNVLLIQKSILRDAVNDLSLHFLYKLGILVVKDIERDEVEFICKSTGCKPIADIDSFTEDKLGSADLVEEVSSLGARYTRVSGVKLPNPATAPKTVSIVARGANPLILDEAERSLHDAMCVVRCLVKKRALLPGGGAGEMAVSNALAQAATTKAYPDSICWKAYADALEVVPVTLAENAGLNSIRVVTEMRARHAKGESNVGVSIKRGGVGVMGEEGKGGQPGGSASASAGEGVMQPLLVSTSAIELASETVKMILRIDDIALSR</sequence>
<dbReference type="InterPro" id="IPR027410">
    <property type="entry name" value="TCP-1-like_intermed_sf"/>
</dbReference>
<comment type="subunit">
    <text evidence="3">Heterooligomeric complex of about 850 to 900 kDa that forms two stacked rings, 12 to 16 nm in diameter.</text>
</comment>
<proteinExistence type="inferred from homology"/>
<comment type="subcellular location">
    <subcellularLocation>
        <location evidence="1">Cytoplasm</location>
    </subcellularLocation>
</comment>
<dbReference type="AlphaFoldDB" id="A0A3M7EQX9"/>
<dbReference type="CDD" id="cd03338">
    <property type="entry name" value="TCP1_delta"/>
    <property type="match status" value="1"/>
</dbReference>
<dbReference type="PROSITE" id="PS00751">
    <property type="entry name" value="TCP1_2"/>
    <property type="match status" value="1"/>
</dbReference>
<dbReference type="PROSITE" id="PS00750">
    <property type="entry name" value="TCP1_1"/>
    <property type="match status" value="1"/>
</dbReference>
<feature type="compositionally biased region" description="Basic and acidic residues" evidence="11">
    <location>
        <begin position="485"/>
        <end position="499"/>
    </location>
</feature>
<dbReference type="GO" id="GO:0140662">
    <property type="term" value="F:ATP-dependent protein folding chaperone"/>
    <property type="evidence" value="ECO:0007669"/>
    <property type="project" value="InterPro"/>
</dbReference>
<dbReference type="PROSITE" id="PS00995">
    <property type="entry name" value="TCP1_3"/>
    <property type="match status" value="1"/>
</dbReference>
<keyword evidence="5" id="KW-0963">Cytoplasm</keyword>